<proteinExistence type="predicted"/>
<organism evidence="1 2">
    <name type="scientific">Candida glabrata</name>
    <name type="common">Yeast</name>
    <name type="synonym">Torulopsis glabrata</name>
    <dbReference type="NCBI Taxonomy" id="5478"/>
    <lineage>
        <taxon>Eukaryota</taxon>
        <taxon>Fungi</taxon>
        <taxon>Dikarya</taxon>
        <taxon>Ascomycota</taxon>
        <taxon>Saccharomycotina</taxon>
        <taxon>Saccharomycetes</taxon>
        <taxon>Saccharomycetales</taxon>
        <taxon>Saccharomycetaceae</taxon>
        <taxon>Nakaseomyces</taxon>
    </lineage>
</organism>
<dbReference type="VEuPathDB" id="FungiDB:B1J91_K07920g"/>
<dbReference type="PhylomeDB" id="A0A0W0D8F1"/>
<dbReference type="SUPFAM" id="SSF50978">
    <property type="entry name" value="WD40 repeat-like"/>
    <property type="match status" value="1"/>
</dbReference>
<evidence type="ECO:0000313" key="2">
    <source>
        <dbReference type="Proteomes" id="UP000054886"/>
    </source>
</evidence>
<sequence length="475" mass="53471">MERAATHFLRLHKSGISALCSGVIDPDYGITSPVLFSGDIDGEVTIWNLITRRPIFTSKICNEQVVDIQFLEGKYLSLLCKDHKLRLYELLKLGAIVKQSDFGGGDKVDLKQIFEVPVNTLNFANYVLTYLGNNKFELVTCHTQDAHFIDIYEFETPELNSLKRFSKAIDFLPMLRDRFGDNLLPKMDGLGIIMKFYKVNEVVYCGFESGYVIAFRRYRNKPLYRKRVSGFIGKPINECASGISKLLQHENVETSSSVNDLELDNVIEIVLVDRAHYPDPVLDMAPNPKKNGIICSSTTNKLVLTSVDEQYLAGPNSAYIFKSDEYLLDKKNCLLMSTNLKIDGSAVKDMMCKNIGFVLSLGDYIITGNWSGKTYIGRIESDKAVLAAAKSRSLIEVNESPVGNIQQDKSIQKSSKHTKIGAMTGFEVKDKEPDKLMCKNKELTPGKLRRLNAFVQSKWYFIGYTDGTIGLYRAE</sequence>
<name>A0A0W0D8F1_CANGB</name>
<protein>
    <submittedName>
        <fullName evidence="1">ASTRA-associated protein 1</fullName>
    </submittedName>
</protein>
<accession>A0A0W0D8F1</accession>
<dbReference type="AlphaFoldDB" id="A0A0W0D8F1"/>
<dbReference type="Proteomes" id="UP000054886">
    <property type="component" value="Unassembled WGS sequence"/>
</dbReference>
<evidence type="ECO:0000313" key="1">
    <source>
        <dbReference type="EMBL" id="KTB02652.1"/>
    </source>
</evidence>
<dbReference type="OMA" id="LVCCNTQ"/>
<dbReference type="EMBL" id="LLZZ01000123">
    <property type="protein sequence ID" value="KTB02652.1"/>
    <property type="molecule type" value="Genomic_DNA"/>
</dbReference>
<dbReference type="VEuPathDB" id="FungiDB:CAGL0K07920g"/>
<comment type="caution">
    <text evidence="1">The sequence shown here is derived from an EMBL/GenBank/DDBJ whole genome shotgun (WGS) entry which is preliminary data.</text>
</comment>
<gene>
    <name evidence="1" type="ORF">AO440_003585</name>
</gene>
<dbReference type="VEuPathDB" id="FungiDB:GWK60_K07733"/>
<dbReference type="VEuPathDB" id="FungiDB:GVI51_K07777"/>
<dbReference type="InterPro" id="IPR015943">
    <property type="entry name" value="WD40/YVTN_repeat-like_dom_sf"/>
</dbReference>
<reference evidence="1 2" key="1">
    <citation type="submission" date="2015-10" db="EMBL/GenBank/DDBJ databases">
        <title>Draft genomes sequences of Candida glabrata isolates 1A, 1B, 2A, 2B, 3A and 3B.</title>
        <authorList>
            <person name="Haavelsrud O.E."/>
            <person name="Gaustad P."/>
        </authorList>
    </citation>
    <scope>NUCLEOTIDE SEQUENCE [LARGE SCALE GENOMIC DNA]</scope>
    <source>
        <strain evidence="1">910700640</strain>
    </source>
</reference>
<dbReference type="InterPro" id="IPR036322">
    <property type="entry name" value="WD40_repeat_dom_sf"/>
</dbReference>
<dbReference type="Gene3D" id="2.130.10.10">
    <property type="entry name" value="YVTN repeat-like/Quinoprotein amine dehydrogenase"/>
    <property type="match status" value="1"/>
</dbReference>